<comment type="caution">
    <text evidence="1">The sequence shown here is derived from an EMBL/GenBank/DDBJ whole genome shotgun (WGS) entry which is preliminary data.</text>
</comment>
<evidence type="ECO:0000313" key="2">
    <source>
        <dbReference type="Proteomes" id="UP000231857"/>
    </source>
</evidence>
<sequence length="526" mass="55412">NAFYTDWNTLNNANVTSTNYTTALGLPLLVTTPINCTTIPFHPLNCLGFTADMNAINWMGNYNYGVGAWNSGTDGGTFDSFLANGLFRLTATNTNRSYRLESSTNDFVVNENVSVTTISEPQTVTYGDVAFTVWRQDNTLQGKFMQISTGTVLTGGAQVKLNTANATGKFVVKTDSGKAAILWENGADVYIAFRDLAAANFPAIGSEIKVVTRTNSPGLIGLAMGGGGKALAFWSTYSVVPYVTTYHTVYGRLFQGDVAGTAGTQFTVFSGNANGLNCQFSADSDGGNNGIVAVGYGASTNIVNAYSYDFATGTKQAGPIALTGTATGGGYVGSINVSASSGKAFVTWKRSDAYLFARAYDMIANTALAPNVQTISANVGSYSVVATGGYGLISYSSTKNTGIYLRAVDLSDGALEYTTALQLDTSKSAKSRKPGGLYLVSGNIVALWEHEESSKRTIRGRAVAMGANLVAKGSGEFFVSTTNFGNQTGPKIAVKDATGFVVWWATDSTQQNIRGYSLDMLNPGAL</sequence>
<gene>
    <name evidence="1" type="ORF">CH363_19550</name>
</gene>
<evidence type="ECO:0000313" key="1">
    <source>
        <dbReference type="EMBL" id="PKA14258.1"/>
    </source>
</evidence>
<feature type="non-terminal residue" evidence="1">
    <location>
        <position position="526"/>
    </location>
</feature>
<organism evidence="1 2">
    <name type="scientific">Leptospira haakeii</name>
    <dbReference type="NCBI Taxonomy" id="2023198"/>
    <lineage>
        <taxon>Bacteria</taxon>
        <taxon>Pseudomonadati</taxon>
        <taxon>Spirochaetota</taxon>
        <taxon>Spirochaetia</taxon>
        <taxon>Leptospirales</taxon>
        <taxon>Leptospiraceae</taxon>
        <taxon>Leptospira</taxon>
    </lineage>
</organism>
<reference evidence="1 2" key="1">
    <citation type="submission" date="2017-07" db="EMBL/GenBank/DDBJ databases">
        <title>Leptospira spp. isolated from tropical soils.</title>
        <authorList>
            <person name="Thibeaux R."/>
            <person name="Iraola G."/>
            <person name="Ferres I."/>
            <person name="Bierque E."/>
            <person name="Girault D."/>
            <person name="Soupe-Gilbert M.-E."/>
            <person name="Picardeau M."/>
            <person name="Goarant C."/>
        </authorList>
    </citation>
    <scope>NUCLEOTIDE SEQUENCE [LARGE SCALE GENOMIC DNA]</scope>
    <source>
        <strain evidence="1 2">ATI7-C-A2</strain>
    </source>
</reference>
<feature type="non-terminal residue" evidence="1">
    <location>
        <position position="1"/>
    </location>
</feature>
<dbReference type="Proteomes" id="UP000231857">
    <property type="component" value="Unassembled WGS sequence"/>
</dbReference>
<proteinExistence type="predicted"/>
<keyword evidence="2" id="KW-1185">Reference proteome</keyword>
<protein>
    <submittedName>
        <fullName evidence="1">Uncharacterized protein</fullName>
    </submittedName>
</protein>
<accession>A0ABX4PGR9</accession>
<name>A0ABX4PGR9_9LEPT</name>
<dbReference type="EMBL" id="NPEI01000027">
    <property type="protein sequence ID" value="PKA14258.1"/>
    <property type="molecule type" value="Genomic_DNA"/>
</dbReference>